<name>A0AAD7E2H4_9AGAR</name>
<evidence type="ECO:0000313" key="2">
    <source>
        <dbReference type="Proteomes" id="UP001219525"/>
    </source>
</evidence>
<gene>
    <name evidence="1" type="ORF">GGX14DRAFT_387851</name>
</gene>
<dbReference type="EMBL" id="JARJCW010000006">
    <property type="protein sequence ID" value="KAJ7223538.1"/>
    <property type="molecule type" value="Genomic_DNA"/>
</dbReference>
<dbReference type="Proteomes" id="UP001219525">
    <property type="component" value="Unassembled WGS sequence"/>
</dbReference>
<reference evidence="1" key="1">
    <citation type="submission" date="2023-03" db="EMBL/GenBank/DDBJ databases">
        <title>Massive genome expansion in bonnet fungi (Mycena s.s.) driven by repeated elements and novel gene families across ecological guilds.</title>
        <authorList>
            <consortium name="Lawrence Berkeley National Laboratory"/>
            <person name="Harder C.B."/>
            <person name="Miyauchi S."/>
            <person name="Viragh M."/>
            <person name="Kuo A."/>
            <person name="Thoen E."/>
            <person name="Andreopoulos B."/>
            <person name="Lu D."/>
            <person name="Skrede I."/>
            <person name="Drula E."/>
            <person name="Henrissat B."/>
            <person name="Morin E."/>
            <person name="Kohler A."/>
            <person name="Barry K."/>
            <person name="LaButti K."/>
            <person name="Morin E."/>
            <person name="Salamov A."/>
            <person name="Lipzen A."/>
            <person name="Mereny Z."/>
            <person name="Hegedus B."/>
            <person name="Baldrian P."/>
            <person name="Stursova M."/>
            <person name="Weitz H."/>
            <person name="Taylor A."/>
            <person name="Grigoriev I.V."/>
            <person name="Nagy L.G."/>
            <person name="Martin F."/>
            <person name="Kauserud H."/>
        </authorList>
    </citation>
    <scope>NUCLEOTIDE SEQUENCE</scope>
    <source>
        <strain evidence="1">9144</strain>
    </source>
</reference>
<sequence>MAAHPVALSRGRRMLHASPSLASLASSLSSLSLYTTTSSRTLWGPGALAEKAILALGKATVRGAGRVVIARRMNVIQAHLPCMDESPGADPAVMDALFDDLLELSRPGLYPDSIRHAAMDVIQARVGESPGLRPRSWALFDDLLELSRLYVLRIWVRAKNILLSLFKYGTSVHFTAPYGYGYPAEIAAATETARDRDTQLFCRGTGSDLAVVRPYKAVYGRNFTGYTAPVRHTAGRVRRRIPVPVSRKYGYGVDPYSGE</sequence>
<evidence type="ECO:0000313" key="1">
    <source>
        <dbReference type="EMBL" id="KAJ7223538.1"/>
    </source>
</evidence>
<organism evidence="1 2">
    <name type="scientific">Mycena pura</name>
    <dbReference type="NCBI Taxonomy" id="153505"/>
    <lineage>
        <taxon>Eukaryota</taxon>
        <taxon>Fungi</taxon>
        <taxon>Dikarya</taxon>
        <taxon>Basidiomycota</taxon>
        <taxon>Agaricomycotina</taxon>
        <taxon>Agaricomycetes</taxon>
        <taxon>Agaricomycetidae</taxon>
        <taxon>Agaricales</taxon>
        <taxon>Marasmiineae</taxon>
        <taxon>Mycenaceae</taxon>
        <taxon>Mycena</taxon>
    </lineage>
</organism>
<dbReference type="AlphaFoldDB" id="A0AAD7E2H4"/>
<accession>A0AAD7E2H4</accession>
<keyword evidence="2" id="KW-1185">Reference proteome</keyword>
<proteinExistence type="predicted"/>
<comment type="caution">
    <text evidence="1">The sequence shown here is derived from an EMBL/GenBank/DDBJ whole genome shotgun (WGS) entry which is preliminary data.</text>
</comment>
<protein>
    <submittedName>
        <fullName evidence="1">Uncharacterized protein</fullName>
    </submittedName>
</protein>